<gene>
    <name evidence="15" type="ORF">PC41400_26430</name>
</gene>
<dbReference type="InterPro" id="IPR027417">
    <property type="entry name" value="P-loop_NTPase"/>
</dbReference>
<dbReference type="EC" id="5.6.2.4" evidence="9"/>
<dbReference type="OrthoDB" id="9810135at2"/>
<dbReference type="KEGG" id="pchi:PC41400_26430"/>
<dbReference type="PROSITE" id="PS51217">
    <property type="entry name" value="UVRD_HELICASE_CTER"/>
    <property type="match status" value="1"/>
</dbReference>
<dbReference type="SUPFAM" id="SSF52540">
    <property type="entry name" value="P-loop containing nucleoside triphosphate hydrolases"/>
    <property type="match status" value="1"/>
</dbReference>
<evidence type="ECO:0000256" key="3">
    <source>
        <dbReference type="ARBA" id="ARBA00022801"/>
    </source>
</evidence>
<dbReference type="InterPro" id="IPR000212">
    <property type="entry name" value="DNA_helicase_UvrD/REP"/>
</dbReference>
<dbReference type="RefSeq" id="WP_042234589.1">
    <property type="nucleotide sequence ID" value="NZ_CP026520.1"/>
</dbReference>
<dbReference type="GO" id="GO:0000725">
    <property type="term" value="P:recombinational repair"/>
    <property type="evidence" value="ECO:0007669"/>
    <property type="project" value="TreeGrafter"/>
</dbReference>
<dbReference type="GO" id="GO:0005524">
    <property type="term" value="F:ATP binding"/>
    <property type="evidence" value="ECO:0007669"/>
    <property type="project" value="UniProtKB-UniRule"/>
</dbReference>
<dbReference type="GO" id="GO:0033202">
    <property type="term" value="C:DNA helicase complex"/>
    <property type="evidence" value="ECO:0007669"/>
    <property type="project" value="TreeGrafter"/>
</dbReference>
<dbReference type="AlphaFoldDB" id="A0A410X329"/>
<comment type="similarity">
    <text evidence="1">Belongs to the helicase family. UvrD subfamily.</text>
</comment>
<evidence type="ECO:0000313" key="16">
    <source>
        <dbReference type="Proteomes" id="UP000288943"/>
    </source>
</evidence>
<evidence type="ECO:0000256" key="12">
    <source>
        <dbReference type="SAM" id="MobiDB-lite"/>
    </source>
</evidence>
<evidence type="ECO:0000256" key="4">
    <source>
        <dbReference type="ARBA" id="ARBA00022806"/>
    </source>
</evidence>
<dbReference type="PANTHER" id="PTHR11070">
    <property type="entry name" value="UVRD / RECB / PCRA DNA HELICASE FAMILY MEMBER"/>
    <property type="match status" value="1"/>
</dbReference>
<evidence type="ECO:0000256" key="11">
    <source>
        <dbReference type="PROSITE-ProRule" id="PRU00560"/>
    </source>
</evidence>
<keyword evidence="2 11" id="KW-0547">Nucleotide-binding</keyword>
<evidence type="ECO:0000256" key="2">
    <source>
        <dbReference type="ARBA" id="ARBA00022741"/>
    </source>
</evidence>
<organism evidence="15 16">
    <name type="scientific">Paenibacillus chitinolyticus</name>
    <dbReference type="NCBI Taxonomy" id="79263"/>
    <lineage>
        <taxon>Bacteria</taxon>
        <taxon>Bacillati</taxon>
        <taxon>Bacillota</taxon>
        <taxon>Bacilli</taxon>
        <taxon>Bacillales</taxon>
        <taxon>Paenibacillaceae</taxon>
        <taxon>Paenibacillus</taxon>
    </lineage>
</organism>
<dbReference type="InterPro" id="IPR014016">
    <property type="entry name" value="UvrD-like_ATP-bd"/>
</dbReference>
<dbReference type="Pfam" id="PF00580">
    <property type="entry name" value="UvrD-helicase"/>
    <property type="match status" value="1"/>
</dbReference>
<name>A0A410X329_9BACL</name>
<dbReference type="PANTHER" id="PTHR11070:SF2">
    <property type="entry name" value="ATP-DEPENDENT DNA HELICASE SRS2"/>
    <property type="match status" value="1"/>
</dbReference>
<sequence length="778" mass="87365">MSQAPFYTVPPGTGHTNIPQAVMASAHTSRELVPDGERDAFYFRRLEAQGIALNEPQIRAVRHFEGPLLTLAGAGSGKTSVLVCQTGYLLAVRGIRAASILLVTFSSKAAAEMRERIAALPGITAQEASRLQARTFHSFFLRVIRSQGVQEEIFNETRRQHILLKQIMRELGIPDTYQPETLLTLLSSYKMNRTELQGLPQQTKEEKEIRSILIRYEEWKRANAKIDFDDVLLRAYRMLKENESLLRSLQNRFQYVMVDEFQDTNGIQYELIRMIASPQNHLMVVGDDDQTIYSFNGARSEFILHFEKEFPSAKVITLAINYRSGASIVGLGNEIIRHNKMRRVKTLKAANAGSARPQYIRPLTTDEEAEIVLTRIRQDVERGKRSYGDYAVLYRSASNNRALLEQLVLREIPYIDYGDGQLLYEHWLIKPVLDHMRLSLNRRDFEAMEGVLPSLYINREHGMAYIRQQEARQPKKGPLVHLLSMPDKKDFQIEKIQTRLELIRELKKLKPIDAIRKMRVHFYDAYVETDGRKQPTQHKEMLKEMLDELETSAERFRTTAEFVLFVDDVLSRSRQSGRHLSEEQGNRVALMTIHRSKGLEFPVVVLIGACEGSLPHSSVLDPKAVDGAADLEEERRLAYVAVTRAREELIVSSPSLYRGRKAGVSRFVLSAFTGRSGDTPASGRRAQPSSGKRTVTAVSRTAAASGRAPERSAPAAPVRTETVPAWLCTGPGCNAWVRIAAGEPAAGKASGAPVKACPLCGAPMTAGRRETAVRTAGR</sequence>
<keyword evidence="4 11" id="KW-0347">Helicase</keyword>
<comment type="catalytic activity">
    <reaction evidence="10">
        <text>ATP + H2O = ADP + phosphate + H(+)</text>
        <dbReference type="Rhea" id="RHEA:13065"/>
        <dbReference type="ChEBI" id="CHEBI:15377"/>
        <dbReference type="ChEBI" id="CHEBI:15378"/>
        <dbReference type="ChEBI" id="CHEBI:30616"/>
        <dbReference type="ChEBI" id="CHEBI:43474"/>
        <dbReference type="ChEBI" id="CHEBI:456216"/>
        <dbReference type="EC" id="5.6.2.4"/>
    </reaction>
</comment>
<evidence type="ECO:0000256" key="9">
    <source>
        <dbReference type="ARBA" id="ARBA00034808"/>
    </source>
</evidence>
<dbReference type="Proteomes" id="UP000288943">
    <property type="component" value="Chromosome"/>
</dbReference>
<dbReference type="Pfam" id="PF13361">
    <property type="entry name" value="UvrD_C"/>
    <property type="match status" value="1"/>
</dbReference>
<dbReference type="CDD" id="cd17932">
    <property type="entry name" value="DEXQc_UvrD"/>
    <property type="match status" value="1"/>
</dbReference>
<protein>
    <recommendedName>
        <fullName evidence="9">DNA 3'-5' helicase</fullName>
        <ecNumber evidence="9">5.6.2.4</ecNumber>
    </recommendedName>
</protein>
<evidence type="ECO:0000259" key="14">
    <source>
        <dbReference type="PROSITE" id="PS51217"/>
    </source>
</evidence>
<evidence type="ECO:0000256" key="5">
    <source>
        <dbReference type="ARBA" id="ARBA00022840"/>
    </source>
</evidence>
<feature type="domain" description="UvrD-like helicase ATP-binding" evidence="13">
    <location>
        <begin position="51"/>
        <end position="325"/>
    </location>
</feature>
<dbReference type="GO" id="GO:0003677">
    <property type="term" value="F:DNA binding"/>
    <property type="evidence" value="ECO:0007669"/>
    <property type="project" value="UniProtKB-KW"/>
</dbReference>
<feature type="binding site" evidence="11">
    <location>
        <begin position="72"/>
        <end position="79"/>
    </location>
    <ligand>
        <name>ATP</name>
        <dbReference type="ChEBI" id="CHEBI:30616"/>
    </ligand>
</feature>
<proteinExistence type="inferred from homology"/>
<feature type="region of interest" description="Disordered" evidence="12">
    <location>
        <begin position="676"/>
        <end position="718"/>
    </location>
</feature>
<keyword evidence="7" id="KW-0413">Isomerase</keyword>
<dbReference type="GO" id="GO:0016887">
    <property type="term" value="F:ATP hydrolysis activity"/>
    <property type="evidence" value="ECO:0007669"/>
    <property type="project" value="RHEA"/>
</dbReference>
<keyword evidence="3 11" id="KW-0378">Hydrolase</keyword>
<evidence type="ECO:0000256" key="8">
    <source>
        <dbReference type="ARBA" id="ARBA00034617"/>
    </source>
</evidence>
<keyword evidence="6" id="KW-0238">DNA-binding</keyword>
<dbReference type="Gene3D" id="1.10.10.160">
    <property type="match status" value="1"/>
</dbReference>
<dbReference type="PROSITE" id="PS51198">
    <property type="entry name" value="UVRD_HELICASE_ATP_BIND"/>
    <property type="match status" value="1"/>
</dbReference>
<evidence type="ECO:0000256" key="10">
    <source>
        <dbReference type="ARBA" id="ARBA00048988"/>
    </source>
</evidence>
<reference evidence="15 16" key="1">
    <citation type="submission" date="2018-01" db="EMBL/GenBank/DDBJ databases">
        <title>The whole genome sequencing and assembly of Paenibacillus chitinolyticus KCCM 41400 strain.</title>
        <authorList>
            <person name="Kim J.-Y."/>
            <person name="Park M.-K."/>
            <person name="Lee Y.-J."/>
            <person name="Yi H."/>
            <person name="Bahn Y.-S."/>
            <person name="Kim J.F."/>
            <person name="Lee D.-W."/>
        </authorList>
    </citation>
    <scope>NUCLEOTIDE SEQUENCE [LARGE SCALE GENOMIC DNA]</scope>
    <source>
        <strain evidence="15 16">KCCM 41400</strain>
    </source>
</reference>
<evidence type="ECO:0000256" key="1">
    <source>
        <dbReference type="ARBA" id="ARBA00009922"/>
    </source>
</evidence>
<dbReference type="CDD" id="cd18807">
    <property type="entry name" value="SF1_C_UvrD"/>
    <property type="match status" value="1"/>
</dbReference>
<dbReference type="InterPro" id="IPR013986">
    <property type="entry name" value="DExx_box_DNA_helicase_dom_sf"/>
</dbReference>
<evidence type="ECO:0000256" key="6">
    <source>
        <dbReference type="ARBA" id="ARBA00023125"/>
    </source>
</evidence>
<evidence type="ECO:0000256" key="7">
    <source>
        <dbReference type="ARBA" id="ARBA00023235"/>
    </source>
</evidence>
<dbReference type="GO" id="GO:0005829">
    <property type="term" value="C:cytosol"/>
    <property type="evidence" value="ECO:0007669"/>
    <property type="project" value="TreeGrafter"/>
</dbReference>
<accession>A0A410X329</accession>
<evidence type="ECO:0000259" key="13">
    <source>
        <dbReference type="PROSITE" id="PS51198"/>
    </source>
</evidence>
<keyword evidence="5 11" id="KW-0067">ATP-binding</keyword>
<evidence type="ECO:0000313" key="15">
    <source>
        <dbReference type="EMBL" id="QAV21016.1"/>
    </source>
</evidence>
<dbReference type="InterPro" id="IPR014017">
    <property type="entry name" value="DNA_helicase_UvrD-like_C"/>
</dbReference>
<comment type="catalytic activity">
    <reaction evidence="8">
        <text>Couples ATP hydrolysis with the unwinding of duplex DNA by translocating in the 3'-5' direction.</text>
        <dbReference type="EC" id="5.6.2.4"/>
    </reaction>
</comment>
<dbReference type="EMBL" id="CP026520">
    <property type="protein sequence ID" value="QAV21016.1"/>
    <property type="molecule type" value="Genomic_DNA"/>
</dbReference>
<feature type="domain" description="UvrD-like helicase C-terminal" evidence="14">
    <location>
        <begin position="326"/>
        <end position="598"/>
    </location>
</feature>
<dbReference type="GO" id="GO:0043138">
    <property type="term" value="F:3'-5' DNA helicase activity"/>
    <property type="evidence" value="ECO:0007669"/>
    <property type="project" value="UniProtKB-EC"/>
</dbReference>
<dbReference type="Gene3D" id="3.40.50.300">
    <property type="entry name" value="P-loop containing nucleotide triphosphate hydrolases"/>
    <property type="match status" value="2"/>
</dbReference>
<dbReference type="Gene3D" id="1.10.486.10">
    <property type="entry name" value="PCRA, domain 4"/>
    <property type="match status" value="1"/>
</dbReference>
<feature type="compositionally biased region" description="Low complexity" evidence="12">
    <location>
        <begin position="693"/>
        <end position="707"/>
    </location>
</feature>
<dbReference type="GeneID" id="95378331"/>